<dbReference type="SUPFAM" id="SSF53448">
    <property type="entry name" value="Nucleotide-diphospho-sugar transferases"/>
    <property type="match status" value="1"/>
</dbReference>
<dbReference type="GO" id="GO:0006493">
    <property type="term" value="P:protein O-linked glycosylation"/>
    <property type="evidence" value="ECO:0007669"/>
    <property type="project" value="TreeGrafter"/>
</dbReference>
<comment type="pathway">
    <text evidence="3">Protein modification; protein glycosylation.</text>
</comment>
<evidence type="ECO:0000256" key="5">
    <source>
        <dbReference type="ARBA" id="ARBA00022676"/>
    </source>
</evidence>
<comment type="catalytic activity">
    <reaction evidence="14">
        <text>3-O-(N-acetyl-beta-D-glucosaminyl-(1-&gt;4)-alpha-D-mannosyl)-L-threonyl-[protein] + UDP-N-acetyl-alpha-D-galactosamine = 3-O-[beta-D-GalNAc-(1-&gt;3)-beta-D-GlcNAc-(1-&gt;4)-alpha-D-Man]-L-Thr-[protein] + UDP + H(+)</text>
        <dbReference type="Rhea" id="RHEA:37667"/>
        <dbReference type="Rhea" id="RHEA-COMP:13308"/>
        <dbReference type="Rhea" id="RHEA-COMP:13618"/>
        <dbReference type="ChEBI" id="CHEBI:15378"/>
        <dbReference type="ChEBI" id="CHEBI:58223"/>
        <dbReference type="ChEBI" id="CHEBI:67138"/>
        <dbReference type="ChEBI" id="CHEBI:136709"/>
        <dbReference type="ChEBI" id="CHEBI:137540"/>
        <dbReference type="EC" id="2.4.1.313"/>
    </reaction>
</comment>
<sequence>MCCFFVGSCDCEVPKQYRAEKWGCEKKKGVIIPDTDAQTKRVKLESVVAKLKNESDAHGDMIFLHMMESYRKLPQKLKLMYNWTLDNLSVKWILKVDDDMFVWVGKLDRYLRNTYKNSEMTILGTIARDWRVHRKGKWAETLYERPRYPKFAIGQSGHLVTRDVARRIVEYNGTDHQGEDVSIGIWIKEMEAQNKSLKFNLINSPVMTAEGDCSIKGGYYVIGHKMGYSNFVKCLN</sequence>
<evidence type="ECO:0000256" key="7">
    <source>
        <dbReference type="ARBA" id="ARBA00022692"/>
    </source>
</evidence>
<keyword evidence="8" id="KW-0256">Endoplasmic reticulum</keyword>
<keyword evidence="10" id="KW-1133">Transmembrane helix</keyword>
<evidence type="ECO:0000256" key="13">
    <source>
        <dbReference type="ARBA" id="ARBA00023180"/>
    </source>
</evidence>
<comment type="similarity">
    <text evidence="4 15">Belongs to the glycosyltransferase 31 family.</text>
</comment>
<dbReference type="PANTHER" id="PTHR11214:SF219">
    <property type="entry name" value="UDP-GALNAC:BETA-1,3-N-ACETYLGALACTOSAMINYLTRANSFERASE 2"/>
    <property type="match status" value="1"/>
</dbReference>
<evidence type="ECO:0000256" key="15">
    <source>
        <dbReference type="RuleBase" id="RU363063"/>
    </source>
</evidence>
<evidence type="ECO:0000256" key="12">
    <source>
        <dbReference type="ARBA" id="ARBA00023136"/>
    </source>
</evidence>
<keyword evidence="6" id="KW-0808">Transferase</keyword>
<keyword evidence="11 15" id="KW-0333">Golgi apparatus</keyword>
<keyword evidence="9" id="KW-0735">Signal-anchor</keyword>
<dbReference type="AlphaFoldDB" id="A0A7S3PR05"/>
<dbReference type="EC" id="2.4.1.-" evidence="15"/>
<evidence type="ECO:0000256" key="1">
    <source>
        <dbReference type="ARBA" id="ARBA00004240"/>
    </source>
</evidence>
<keyword evidence="13" id="KW-0325">Glycoprotein</keyword>
<evidence type="ECO:0000256" key="6">
    <source>
        <dbReference type="ARBA" id="ARBA00022679"/>
    </source>
</evidence>
<dbReference type="GO" id="GO:0005783">
    <property type="term" value="C:endoplasmic reticulum"/>
    <property type="evidence" value="ECO:0007669"/>
    <property type="project" value="UniProtKB-SubCell"/>
</dbReference>
<accession>A0A7S3PR05</accession>
<dbReference type="GO" id="GO:0016758">
    <property type="term" value="F:hexosyltransferase activity"/>
    <property type="evidence" value="ECO:0007669"/>
    <property type="project" value="InterPro"/>
</dbReference>
<proteinExistence type="inferred from homology"/>
<organism evidence="16">
    <name type="scientific">Aplanochytrium stocchinoi</name>
    <dbReference type="NCBI Taxonomy" id="215587"/>
    <lineage>
        <taxon>Eukaryota</taxon>
        <taxon>Sar</taxon>
        <taxon>Stramenopiles</taxon>
        <taxon>Bigyra</taxon>
        <taxon>Labyrinthulomycetes</taxon>
        <taxon>Thraustochytrida</taxon>
        <taxon>Thraustochytriidae</taxon>
        <taxon>Aplanochytrium</taxon>
    </lineage>
</organism>
<dbReference type="Gene3D" id="3.90.550.50">
    <property type="match status" value="1"/>
</dbReference>
<gene>
    <name evidence="16" type="ORF">ASTO00021_LOCUS17714</name>
</gene>
<reference evidence="16" key="1">
    <citation type="submission" date="2021-01" db="EMBL/GenBank/DDBJ databases">
        <authorList>
            <person name="Corre E."/>
            <person name="Pelletier E."/>
            <person name="Niang G."/>
            <person name="Scheremetjew M."/>
            <person name="Finn R."/>
            <person name="Kale V."/>
            <person name="Holt S."/>
            <person name="Cochrane G."/>
            <person name="Meng A."/>
            <person name="Brown T."/>
            <person name="Cohen L."/>
        </authorList>
    </citation>
    <scope>NUCLEOTIDE SEQUENCE</scope>
    <source>
        <strain evidence="16">GSBS06</strain>
    </source>
</reference>
<evidence type="ECO:0000256" key="10">
    <source>
        <dbReference type="ARBA" id="ARBA00022989"/>
    </source>
</evidence>
<evidence type="ECO:0000256" key="11">
    <source>
        <dbReference type="ARBA" id="ARBA00023034"/>
    </source>
</evidence>
<evidence type="ECO:0000256" key="8">
    <source>
        <dbReference type="ARBA" id="ARBA00022824"/>
    </source>
</evidence>
<dbReference type="GO" id="GO:0008194">
    <property type="term" value="F:UDP-glycosyltransferase activity"/>
    <property type="evidence" value="ECO:0007669"/>
    <property type="project" value="TreeGrafter"/>
</dbReference>
<dbReference type="InterPro" id="IPR029044">
    <property type="entry name" value="Nucleotide-diphossugar_trans"/>
</dbReference>
<protein>
    <recommendedName>
        <fullName evidence="15">Hexosyltransferase</fullName>
        <ecNumber evidence="15">2.4.1.-</ecNumber>
    </recommendedName>
</protein>
<keyword evidence="12" id="KW-0472">Membrane</keyword>
<dbReference type="GO" id="GO:0000139">
    <property type="term" value="C:Golgi membrane"/>
    <property type="evidence" value="ECO:0007669"/>
    <property type="project" value="UniProtKB-SubCell"/>
</dbReference>
<evidence type="ECO:0000256" key="14">
    <source>
        <dbReference type="ARBA" id="ARBA00047667"/>
    </source>
</evidence>
<dbReference type="EMBL" id="HBIN01023027">
    <property type="protein sequence ID" value="CAE0447751.1"/>
    <property type="molecule type" value="Transcribed_RNA"/>
</dbReference>
<dbReference type="Pfam" id="PF01762">
    <property type="entry name" value="Galactosyl_T"/>
    <property type="match status" value="1"/>
</dbReference>
<dbReference type="PANTHER" id="PTHR11214">
    <property type="entry name" value="BETA-1,3-N-ACETYLGLUCOSAMINYLTRANSFERASE"/>
    <property type="match status" value="1"/>
</dbReference>
<evidence type="ECO:0000256" key="2">
    <source>
        <dbReference type="ARBA" id="ARBA00004323"/>
    </source>
</evidence>
<keyword evidence="5 15" id="KW-0328">Glycosyltransferase</keyword>
<name>A0A7S3PR05_9STRA</name>
<evidence type="ECO:0000256" key="3">
    <source>
        <dbReference type="ARBA" id="ARBA00004922"/>
    </source>
</evidence>
<dbReference type="InterPro" id="IPR002659">
    <property type="entry name" value="Glyco_trans_31"/>
</dbReference>
<keyword evidence="7" id="KW-0812">Transmembrane</keyword>
<comment type="subcellular location">
    <subcellularLocation>
        <location evidence="1">Endoplasmic reticulum</location>
    </subcellularLocation>
    <subcellularLocation>
        <location evidence="2 15">Golgi apparatus membrane</location>
        <topology evidence="2 15">Single-pass type II membrane protein</topology>
    </subcellularLocation>
</comment>
<evidence type="ECO:0000256" key="9">
    <source>
        <dbReference type="ARBA" id="ARBA00022968"/>
    </source>
</evidence>
<evidence type="ECO:0000256" key="4">
    <source>
        <dbReference type="ARBA" id="ARBA00008661"/>
    </source>
</evidence>
<evidence type="ECO:0000313" key="16">
    <source>
        <dbReference type="EMBL" id="CAE0447751.1"/>
    </source>
</evidence>